<gene>
    <name evidence="1" type="ORF">KQX54_009255</name>
</gene>
<dbReference type="EMBL" id="JAHXZJ010002237">
    <property type="protein sequence ID" value="KAH0546406.1"/>
    <property type="molecule type" value="Genomic_DNA"/>
</dbReference>
<evidence type="ECO:0000313" key="1">
    <source>
        <dbReference type="EMBL" id="KAH0546406.1"/>
    </source>
</evidence>
<keyword evidence="2" id="KW-1185">Reference proteome</keyword>
<dbReference type="AlphaFoldDB" id="A0AAV7I8G2"/>
<protein>
    <submittedName>
        <fullName evidence="1">Uncharacterized protein</fullName>
    </submittedName>
</protein>
<evidence type="ECO:0000313" key="2">
    <source>
        <dbReference type="Proteomes" id="UP000826195"/>
    </source>
</evidence>
<accession>A0AAV7I8G2</accession>
<dbReference type="Proteomes" id="UP000826195">
    <property type="component" value="Unassembled WGS sequence"/>
</dbReference>
<proteinExistence type="predicted"/>
<name>A0AAV7I8G2_COTGL</name>
<comment type="caution">
    <text evidence="1">The sequence shown here is derived from an EMBL/GenBank/DDBJ whole genome shotgun (WGS) entry which is preliminary data.</text>
</comment>
<reference evidence="1 2" key="1">
    <citation type="journal article" date="2021" name="J. Hered.">
        <title>A chromosome-level genome assembly of the parasitoid wasp, Cotesia glomerata (Hymenoptera: Braconidae).</title>
        <authorList>
            <person name="Pinto B.J."/>
            <person name="Weis J.J."/>
            <person name="Gamble T."/>
            <person name="Ode P.J."/>
            <person name="Paul R."/>
            <person name="Zaspel J.M."/>
        </authorList>
    </citation>
    <scope>NUCLEOTIDE SEQUENCE [LARGE SCALE GENOMIC DNA]</scope>
    <source>
        <strain evidence="1">CgM1</strain>
    </source>
</reference>
<organism evidence="1 2">
    <name type="scientific">Cotesia glomerata</name>
    <name type="common">Lepidopteran parasitic wasp</name>
    <name type="synonym">Apanteles glomeratus</name>
    <dbReference type="NCBI Taxonomy" id="32391"/>
    <lineage>
        <taxon>Eukaryota</taxon>
        <taxon>Metazoa</taxon>
        <taxon>Ecdysozoa</taxon>
        <taxon>Arthropoda</taxon>
        <taxon>Hexapoda</taxon>
        <taxon>Insecta</taxon>
        <taxon>Pterygota</taxon>
        <taxon>Neoptera</taxon>
        <taxon>Endopterygota</taxon>
        <taxon>Hymenoptera</taxon>
        <taxon>Apocrita</taxon>
        <taxon>Ichneumonoidea</taxon>
        <taxon>Braconidae</taxon>
        <taxon>Microgastrinae</taxon>
        <taxon>Cotesia</taxon>
    </lineage>
</organism>
<sequence>MEYRIHSNEESVREIEQRTFMTLAKFSLAIDTRLLCAMQYTSDEDQRSSSTDKTHQRIIEIQDLGSRCPFDASLWSTAQSTEELLFL</sequence>